<name>A0A238XW61_9RHOB</name>
<evidence type="ECO:0000313" key="1">
    <source>
        <dbReference type="EMBL" id="SNR63225.1"/>
    </source>
</evidence>
<proteinExistence type="predicted"/>
<accession>A0A238XW61</accession>
<protein>
    <submittedName>
        <fullName evidence="1">Uncharacterized protein</fullName>
    </submittedName>
</protein>
<sequence length="151" mass="16520">MNNKLDLQTLATRAAQSSGFSAEQAEVFGRAAQWHVAEERDCDALLMALADTRDSPILRLPLMLTDLMAACAALSGTAELTLNPKDSHLAPSYARLLPVHLAECEVVQRAEQLRLRITTDATQSSEMQMTHVIPPSELIQRLKQIARSAGL</sequence>
<dbReference type="AlphaFoldDB" id="A0A238XW61"/>
<keyword evidence="2" id="KW-1185">Reference proteome</keyword>
<dbReference type="EMBL" id="FZNN01000013">
    <property type="protein sequence ID" value="SNR63225.1"/>
    <property type="molecule type" value="Genomic_DNA"/>
</dbReference>
<reference evidence="1 2" key="1">
    <citation type="submission" date="2017-06" db="EMBL/GenBank/DDBJ databases">
        <authorList>
            <person name="Kim H.J."/>
            <person name="Triplett B.A."/>
        </authorList>
    </citation>
    <scope>NUCLEOTIDE SEQUENCE [LARGE SCALE GENOMIC DNA]</scope>
    <source>
        <strain evidence="1 2">DSM 29052</strain>
    </source>
</reference>
<organism evidence="1 2">
    <name type="scientific">Puniceibacterium sediminis</name>
    <dbReference type="NCBI Taxonomy" id="1608407"/>
    <lineage>
        <taxon>Bacteria</taxon>
        <taxon>Pseudomonadati</taxon>
        <taxon>Pseudomonadota</taxon>
        <taxon>Alphaproteobacteria</taxon>
        <taxon>Rhodobacterales</taxon>
        <taxon>Paracoccaceae</taxon>
        <taxon>Puniceibacterium</taxon>
    </lineage>
</organism>
<gene>
    <name evidence="1" type="ORF">SAMN06265370_11379</name>
</gene>
<evidence type="ECO:0000313" key="2">
    <source>
        <dbReference type="Proteomes" id="UP000198417"/>
    </source>
</evidence>
<dbReference type="Proteomes" id="UP000198417">
    <property type="component" value="Unassembled WGS sequence"/>
</dbReference>